<sequence length="493" mass="55145">MSKPDFSHLSLTDKNCSAFHSYMEPKGYKLGEAIYEYGKSWKSWGRCIVCEVEFPANIASHVWGKAHCNKLKEKLNWMEPRDPNHLNQFTQYWRLEGYQKPGYFFNHITGDQGLCDFVPDVPPSQPVPPPSAVPMPMTNMQNQGVPAQVSGLQQNGQYCSDRGWPLANLVSLIEPVLINLLQNVERSTPPACEMLWLDDVCGSQCWQRHVITRPAADGMHVPHNQGFAKNIQALELWRMQMDADKTGTAMDQQLEKTGRYDHQCCVCQKAMTRGAADHLKSKGHWQLGADSDLDLVHHSPDHAFRTLSGSLKLFHSRAELWKKVGKNLPGPKDAEEMDKPWWQEFVVPEGKCLLNHLTGGVVIAGAEGVGGYIAAAGHSSDLSVCIRSFGLLKAHHPPWGNLQKSVLVPVPRCSSQELRSARARAQRASVADASVAECDRHVSRLDMGSQSAPRSPLDRPWLKPRIVAHNLAWREAFDGKDKWRTFMASSAAY</sequence>
<dbReference type="AlphaFoldDB" id="A0A812PV91"/>
<comment type="caution">
    <text evidence="1">The sequence shown here is derived from an EMBL/GenBank/DDBJ whole genome shotgun (WGS) entry which is preliminary data.</text>
</comment>
<accession>A0A812PV91</accession>
<organism evidence="1 2">
    <name type="scientific">Symbiodinium natans</name>
    <dbReference type="NCBI Taxonomy" id="878477"/>
    <lineage>
        <taxon>Eukaryota</taxon>
        <taxon>Sar</taxon>
        <taxon>Alveolata</taxon>
        <taxon>Dinophyceae</taxon>
        <taxon>Suessiales</taxon>
        <taxon>Symbiodiniaceae</taxon>
        <taxon>Symbiodinium</taxon>
    </lineage>
</organism>
<name>A0A812PV91_9DINO</name>
<keyword evidence="2" id="KW-1185">Reference proteome</keyword>
<evidence type="ECO:0000313" key="1">
    <source>
        <dbReference type="EMBL" id="CAE7356493.1"/>
    </source>
</evidence>
<dbReference type="OrthoDB" id="434106at2759"/>
<proteinExistence type="predicted"/>
<dbReference type="EMBL" id="CAJNDS010002161">
    <property type="protein sequence ID" value="CAE7356493.1"/>
    <property type="molecule type" value="Genomic_DNA"/>
</dbReference>
<gene>
    <name evidence="1" type="ORF">SNAT2548_LOCUS18983</name>
</gene>
<evidence type="ECO:0000313" key="2">
    <source>
        <dbReference type="Proteomes" id="UP000604046"/>
    </source>
</evidence>
<reference evidence="1" key="1">
    <citation type="submission" date="2021-02" db="EMBL/GenBank/DDBJ databases">
        <authorList>
            <person name="Dougan E. K."/>
            <person name="Rhodes N."/>
            <person name="Thang M."/>
            <person name="Chan C."/>
        </authorList>
    </citation>
    <scope>NUCLEOTIDE SEQUENCE</scope>
</reference>
<protein>
    <submittedName>
        <fullName evidence="1">Uncharacterized protein</fullName>
    </submittedName>
</protein>
<dbReference type="Proteomes" id="UP000604046">
    <property type="component" value="Unassembled WGS sequence"/>
</dbReference>